<evidence type="ECO:0000259" key="6">
    <source>
        <dbReference type="Pfam" id="PF13700"/>
    </source>
</evidence>
<proteinExistence type="inferred from homology"/>
<dbReference type="Proteomes" id="UP000073601">
    <property type="component" value="Unassembled WGS sequence"/>
</dbReference>
<evidence type="ECO:0000256" key="2">
    <source>
        <dbReference type="ARBA" id="ARBA00022578"/>
    </source>
</evidence>
<gene>
    <name evidence="7" type="ORF">GMA8713_01669</name>
</gene>
<dbReference type="OrthoDB" id="5292689at2"/>
<dbReference type="Pfam" id="PF01526">
    <property type="entry name" value="DDE_Tnp_Tn3"/>
    <property type="match status" value="1"/>
</dbReference>
<dbReference type="GO" id="GO:0004803">
    <property type="term" value="F:transposase activity"/>
    <property type="evidence" value="ECO:0007669"/>
    <property type="project" value="InterPro"/>
</dbReference>
<dbReference type="RefSeq" id="WP_062707843.1">
    <property type="nucleotide sequence ID" value="NZ_CAWRCI010000012.1"/>
</dbReference>
<evidence type="ECO:0000313" key="8">
    <source>
        <dbReference type="Proteomes" id="UP000073601"/>
    </source>
</evidence>
<name>A0A128F2G3_9GAMM</name>
<dbReference type="NCBIfam" id="NF033527">
    <property type="entry name" value="transpos_Tn3"/>
    <property type="match status" value="1"/>
</dbReference>
<reference evidence="8" key="1">
    <citation type="submission" date="2016-02" db="EMBL/GenBank/DDBJ databases">
        <authorList>
            <person name="Rodrigo-Torres Lidia"/>
            <person name="Arahal R.David."/>
        </authorList>
    </citation>
    <scope>NUCLEOTIDE SEQUENCE [LARGE SCALE GENOMIC DNA]</scope>
    <source>
        <strain evidence="8">CECT 8713</strain>
    </source>
</reference>
<keyword evidence="8" id="KW-1185">Reference proteome</keyword>
<keyword evidence="3" id="KW-0238">DNA-binding</keyword>
<dbReference type="InterPro" id="IPR047653">
    <property type="entry name" value="Tn3-like_transpos"/>
</dbReference>
<evidence type="ECO:0000256" key="1">
    <source>
        <dbReference type="ARBA" id="ARBA00009402"/>
    </source>
</evidence>
<dbReference type="InterPro" id="IPR002513">
    <property type="entry name" value="Tn3_Tnp_DDE_dom"/>
</dbReference>
<sequence length="970" mass="110154">MPRKTLFTPSERQLLLAFPEERQSLIQCYLFSDADLALINQRRGKHNRLGFAVQLCYLRYPGISLPPDGQPPASLLRYVGEQLQISVNYWANYAKRKTTRREHLLELMSFLGLTPFTRAHFRQAVHHLLPLSVQTDTGRVLAIALMDYLRQCHIVIPTIDVIERICAEAVALGTRRIYRALTARLSSGQKEQLDRLLLPKDQQGQTFIHWLRQPHGVPNAKHILLHIERIEYLQGLSLPEGIATSVHQSRLKKMAREGGQMTPQHLRDFEPLRRHATLVAVVLDTRATLIDELIDMHDRVMASKENIAKRKHADQFQRSGKNINDQLKVLSWAGRVLQTAKASGLDPFKAIDEAMGWDVFIGSVEHAEQLSQPEFDHLSLLIDAYTQLRRYTPALLETLELSAAPARSTLLAAVNLLRRMNRTQARKLPEDIPTDFIRKRWASLVFGPDGVNRRYYELCVFSELRHALRAGDIWVQHSRQFMDFEAYLLPQDTFQRLREDHALGLSVDTDGQRFLEKKKAQLINALKQVDQDAANNRLPGALVTSSGMRISPLVNNVPDEAESLIRKVAALMPKVKITELLLEVDSWTGFTRHFTHLKGGQPAQDRIMLMTTLLADGINLGLTKMATSCPGTSYAKLSWLQAWHIRDETYSGALAALTNAQHHHPFSRWWGDGTTSSSDGQRFKAGGRGESKGHVNAKYGRDPGSMFYTHISDHYAPFHTRIINSPARDATYVLDGLLNHESELNIEEHYTDTAGFTDHVFALMPILGFKFAPRIRDLSDKRIYIAGAKSDYPTLGGLIGEEINFDYVALHWQEILRLAASIGKGTVTASLMLRKLGSYPRQNGLALALRELGRIERTLFTLEWMKDMDLRRRVQAGLNKGEAKNALSRAVFFNRLGELRDRSFENQRYRASGLNLIVAAITLWNTELTMRAVEILRKKGEKIDDSLLRHLSPLGWEHINLTGDYIWPDI</sequence>
<keyword evidence="2" id="KW-0815">Transposition</keyword>
<accession>A0A128F2G3</accession>
<dbReference type="AlphaFoldDB" id="A0A128F2G3"/>
<protein>
    <submittedName>
        <fullName evidence="7">Tn3 transposase DDE domain protein</fullName>
    </submittedName>
</protein>
<dbReference type="Pfam" id="PF13700">
    <property type="entry name" value="DUF4158"/>
    <property type="match status" value="1"/>
</dbReference>
<evidence type="ECO:0000259" key="5">
    <source>
        <dbReference type="Pfam" id="PF01526"/>
    </source>
</evidence>
<comment type="similarity">
    <text evidence="1">Belongs to the transposase 7 family.</text>
</comment>
<dbReference type="InterPro" id="IPR025296">
    <property type="entry name" value="DUF4158"/>
</dbReference>
<dbReference type="GO" id="GO:0006313">
    <property type="term" value="P:DNA transposition"/>
    <property type="evidence" value="ECO:0007669"/>
    <property type="project" value="InterPro"/>
</dbReference>
<dbReference type="GO" id="GO:0003677">
    <property type="term" value="F:DNA binding"/>
    <property type="evidence" value="ECO:0007669"/>
    <property type="project" value="UniProtKB-KW"/>
</dbReference>
<evidence type="ECO:0000313" key="7">
    <source>
        <dbReference type="EMBL" id="CZF80988.1"/>
    </source>
</evidence>
<organism evidence="7 8">
    <name type="scientific">Grimontia marina</name>
    <dbReference type="NCBI Taxonomy" id="646534"/>
    <lineage>
        <taxon>Bacteria</taxon>
        <taxon>Pseudomonadati</taxon>
        <taxon>Pseudomonadota</taxon>
        <taxon>Gammaproteobacteria</taxon>
        <taxon>Vibrionales</taxon>
        <taxon>Vibrionaceae</taxon>
        <taxon>Grimontia</taxon>
    </lineage>
</organism>
<feature type="domain" description="DUF4158" evidence="6">
    <location>
        <begin position="6"/>
        <end position="169"/>
    </location>
</feature>
<evidence type="ECO:0000256" key="3">
    <source>
        <dbReference type="ARBA" id="ARBA00023125"/>
    </source>
</evidence>
<feature type="domain" description="Tn3 transposase DDE" evidence="5">
    <location>
        <begin position="579"/>
        <end position="965"/>
    </location>
</feature>
<keyword evidence="4" id="KW-0233">DNA recombination</keyword>
<evidence type="ECO:0000256" key="4">
    <source>
        <dbReference type="ARBA" id="ARBA00023172"/>
    </source>
</evidence>
<dbReference type="EMBL" id="FIZY01000012">
    <property type="protein sequence ID" value="CZF80988.1"/>
    <property type="molecule type" value="Genomic_DNA"/>
</dbReference>